<comment type="caution">
    <text evidence="2">The sequence shown here is derived from an EMBL/GenBank/DDBJ whole genome shotgun (WGS) entry which is preliminary data.</text>
</comment>
<keyword evidence="1" id="KW-0472">Membrane</keyword>
<dbReference type="Proteomes" id="UP001500124">
    <property type="component" value="Unassembled WGS sequence"/>
</dbReference>
<keyword evidence="1" id="KW-0812">Transmembrane</keyword>
<proteinExistence type="predicted"/>
<dbReference type="EMBL" id="BAABKC010000011">
    <property type="protein sequence ID" value="GAA5044942.1"/>
    <property type="molecule type" value="Genomic_DNA"/>
</dbReference>
<gene>
    <name evidence="2" type="ORF">GCM10023336_07930</name>
</gene>
<protein>
    <submittedName>
        <fullName evidence="2">Uncharacterized protein</fullName>
    </submittedName>
</protein>
<evidence type="ECO:0000256" key="1">
    <source>
        <dbReference type="SAM" id="Phobius"/>
    </source>
</evidence>
<evidence type="ECO:0000313" key="3">
    <source>
        <dbReference type="Proteomes" id="UP001500124"/>
    </source>
</evidence>
<feature type="transmembrane region" description="Helical" evidence="1">
    <location>
        <begin position="33"/>
        <end position="51"/>
    </location>
</feature>
<evidence type="ECO:0000313" key="2">
    <source>
        <dbReference type="EMBL" id="GAA5044942.1"/>
    </source>
</evidence>
<name>A0ABP9JX97_9ACTN</name>
<keyword evidence="1" id="KW-1133">Transmembrane helix</keyword>
<organism evidence="2 3">
    <name type="scientific">Streptomyces similanensis</name>
    <dbReference type="NCBI Taxonomy" id="1274988"/>
    <lineage>
        <taxon>Bacteria</taxon>
        <taxon>Bacillati</taxon>
        <taxon>Actinomycetota</taxon>
        <taxon>Actinomycetes</taxon>
        <taxon>Kitasatosporales</taxon>
        <taxon>Streptomycetaceae</taxon>
        <taxon>Streptomyces</taxon>
    </lineage>
</organism>
<accession>A0ABP9JX97</accession>
<reference evidence="3" key="1">
    <citation type="journal article" date="2019" name="Int. J. Syst. Evol. Microbiol.">
        <title>The Global Catalogue of Microorganisms (GCM) 10K type strain sequencing project: providing services to taxonomists for standard genome sequencing and annotation.</title>
        <authorList>
            <consortium name="The Broad Institute Genomics Platform"/>
            <consortium name="The Broad Institute Genome Sequencing Center for Infectious Disease"/>
            <person name="Wu L."/>
            <person name="Ma J."/>
        </authorList>
    </citation>
    <scope>NUCLEOTIDE SEQUENCE [LARGE SCALE GENOMIC DNA]</scope>
    <source>
        <strain evidence="3">JCM 18410</strain>
    </source>
</reference>
<keyword evidence="3" id="KW-1185">Reference proteome</keyword>
<sequence length="127" mass="13377">MGAGLDNLSDLISFGLSPACFVVVRGITNETSHLGLVAAAVAVLLAGLLRLARFSCTTMRDGVFQGMPIPFAALTVFSVVLLDLPFFLVLLGVVTVAWLMVSNVEYPKPSGRWALPAVCWIVANVGA</sequence>
<feature type="transmembrane region" description="Helical" evidence="1">
    <location>
        <begin position="71"/>
        <end position="101"/>
    </location>
</feature>